<dbReference type="Proteomes" id="UP000291107">
    <property type="component" value="Unassembled WGS sequence"/>
</dbReference>
<reference evidence="1 2" key="1">
    <citation type="submission" date="2019-02" db="EMBL/GenBank/DDBJ databases">
        <title>Genome of Pseudomonas korensis isolated from heavy metal contaminated environment.</title>
        <authorList>
            <person name="Ayangbenro A.S."/>
            <person name="Babalola O."/>
        </authorList>
    </citation>
    <scope>NUCLEOTIDE SEQUENCE [LARGE SCALE GENOMIC DNA]</scope>
    <source>
        <strain evidence="1 2">AB36</strain>
    </source>
</reference>
<name>A0A4Q4L3X5_9PSED</name>
<organism evidence="1 2">
    <name type="scientific">Pseudomonas koreensis</name>
    <dbReference type="NCBI Taxonomy" id="198620"/>
    <lineage>
        <taxon>Bacteria</taxon>
        <taxon>Pseudomonadati</taxon>
        <taxon>Pseudomonadota</taxon>
        <taxon>Gammaproteobacteria</taxon>
        <taxon>Pseudomonadales</taxon>
        <taxon>Pseudomonadaceae</taxon>
        <taxon>Pseudomonas</taxon>
    </lineage>
</organism>
<accession>A0A4Q4L3X5</accession>
<dbReference type="EMBL" id="SEUB01000004">
    <property type="protein sequence ID" value="RYM41713.1"/>
    <property type="molecule type" value="Genomic_DNA"/>
</dbReference>
<sequence>MGAGLLANAMCQPLKMLNVKPHSKASSLPQWISISTTENIKKWPPRKRGHFFSRRINGRTRQSRSTCPGLSCTRHWRGFR</sequence>
<evidence type="ECO:0000313" key="1">
    <source>
        <dbReference type="EMBL" id="RYM41713.1"/>
    </source>
</evidence>
<gene>
    <name evidence="1" type="ORF">EVS84_11095</name>
</gene>
<protein>
    <submittedName>
        <fullName evidence="1">Uncharacterized protein</fullName>
    </submittedName>
</protein>
<evidence type="ECO:0000313" key="2">
    <source>
        <dbReference type="Proteomes" id="UP000291107"/>
    </source>
</evidence>
<comment type="caution">
    <text evidence="1">The sequence shown here is derived from an EMBL/GenBank/DDBJ whole genome shotgun (WGS) entry which is preliminary data.</text>
</comment>
<proteinExistence type="predicted"/>
<dbReference type="AlphaFoldDB" id="A0A4Q4L3X5"/>